<dbReference type="Gene3D" id="3.40.50.150">
    <property type="entry name" value="Vaccinia Virus protein VP39"/>
    <property type="match status" value="1"/>
</dbReference>
<evidence type="ECO:0000313" key="7">
    <source>
        <dbReference type="EMBL" id="ORJ60170.1"/>
    </source>
</evidence>
<proteinExistence type="inferred from homology"/>
<protein>
    <recommendedName>
        <fullName evidence="6">S-adenosyl-L-methionine-dependent methyltransferase</fullName>
        <ecNumber evidence="6">2.1.1.-</ecNumber>
    </recommendedName>
</protein>
<evidence type="ECO:0000256" key="6">
    <source>
        <dbReference type="RuleBase" id="RU362030"/>
    </source>
</evidence>
<dbReference type="EMBL" id="MZZM01000018">
    <property type="protein sequence ID" value="ORJ60170.1"/>
    <property type="molecule type" value="Genomic_DNA"/>
</dbReference>
<comment type="similarity">
    <text evidence="2 6">Belongs to the UPF0677 family.</text>
</comment>
<dbReference type="GO" id="GO:0032259">
    <property type="term" value="P:methylation"/>
    <property type="evidence" value="ECO:0007669"/>
    <property type="project" value="UniProtKB-KW"/>
</dbReference>
<dbReference type="Proteomes" id="UP000193040">
    <property type="component" value="Unassembled WGS sequence"/>
</dbReference>
<dbReference type="AlphaFoldDB" id="A0A1X0Y4Q1"/>
<gene>
    <name evidence="7" type="ORF">B5M45_14925</name>
</gene>
<evidence type="ECO:0000256" key="1">
    <source>
        <dbReference type="ARBA" id="ARBA00003907"/>
    </source>
</evidence>
<evidence type="ECO:0000256" key="2">
    <source>
        <dbReference type="ARBA" id="ARBA00008138"/>
    </source>
</evidence>
<dbReference type="InterPro" id="IPR011610">
    <property type="entry name" value="SAM_mthyl_Trfase_ML2640-like"/>
</dbReference>
<dbReference type="PANTHER" id="PTHR43619:SF2">
    <property type="entry name" value="S-ADENOSYL-L-METHIONINE-DEPENDENT METHYLTRANSFERASES SUPERFAMILY PROTEIN"/>
    <property type="match status" value="1"/>
</dbReference>
<sequence>MWRKLLPLSYPVLAVPCRGRNPGRDAGPCLVSQSAGEGIQAETTTLTVRCGDLRAPAAVEATLVVAAHAVASRAPEPILADPFAEVVVRGVGQQPFLRIVDGTTNFAEIGYGWCPPLFGIRARTFDEFLLAACRSGIRQAVLLGSGLDCRAYRLDWLTGMALYEVDQLTLMDWKPVFLANCGVTSTARHRCVGADLRQGWPSALCKAGFDESQPTAWIIEGLLPAPPSQILAPISALSCPGSCLTADYFEGAEPEVVDDVADQLHGLDSSLGLHSVGSDLPRVDPAAYLAAHGWIGRSAHLVTAFAAIGRPVPAAIAGPQHGALLRILRATRLDTGGLRTATW</sequence>
<name>A0A1X0Y4Q1_MYCSI</name>
<accession>A0A1X0Y4Q1</accession>
<comment type="caution">
    <text evidence="7">The sequence shown here is derived from an EMBL/GenBank/DDBJ whole genome shotgun (WGS) entry which is preliminary data.</text>
</comment>
<dbReference type="SUPFAM" id="SSF53335">
    <property type="entry name" value="S-adenosyl-L-methionine-dependent methyltransferases"/>
    <property type="match status" value="1"/>
</dbReference>
<dbReference type="Pfam" id="PF04072">
    <property type="entry name" value="LCM"/>
    <property type="match status" value="1"/>
</dbReference>
<dbReference type="PANTHER" id="PTHR43619">
    <property type="entry name" value="S-ADENOSYL-L-METHIONINE-DEPENDENT METHYLTRANSFERASE YKTD-RELATED"/>
    <property type="match status" value="1"/>
</dbReference>
<dbReference type="EC" id="2.1.1.-" evidence="6"/>
<evidence type="ECO:0000256" key="5">
    <source>
        <dbReference type="ARBA" id="ARBA00022691"/>
    </source>
</evidence>
<keyword evidence="8" id="KW-1185">Reference proteome</keyword>
<dbReference type="InterPro" id="IPR029063">
    <property type="entry name" value="SAM-dependent_MTases_sf"/>
</dbReference>
<reference evidence="7 8" key="1">
    <citation type="submission" date="2017-03" db="EMBL/GenBank/DDBJ databases">
        <title>Genomic insights into Mycobacterium simiae human colonization.</title>
        <authorList>
            <person name="Steffani J.L."/>
            <person name="Brunck M.E."/>
            <person name="Cruz E."/>
            <person name="Montiel R."/>
            <person name="Barona F."/>
        </authorList>
    </citation>
    <scope>NUCLEOTIDE SEQUENCE [LARGE SCALE GENOMIC DNA]</scope>
    <source>
        <strain evidence="7 8">MsiGto</strain>
    </source>
</reference>
<dbReference type="GO" id="GO:0008168">
    <property type="term" value="F:methyltransferase activity"/>
    <property type="evidence" value="ECO:0007669"/>
    <property type="project" value="UniProtKB-UniRule"/>
</dbReference>
<comment type="function">
    <text evidence="1 6">Exhibits S-adenosyl-L-methionine-dependent methyltransferase activity.</text>
</comment>
<keyword evidence="5 6" id="KW-0949">S-adenosyl-L-methionine</keyword>
<keyword evidence="4" id="KW-0808">Transferase</keyword>
<evidence type="ECO:0000256" key="4">
    <source>
        <dbReference type="ARBA" id="ARBA00022679"/>
    </source>
</evidence>
<dbReference type="InterPro" id="IPR007213">
    <property type="entry name" value="Ppm1/Ppm2/Tcmp"/>
</dbReference>
<dbReference type="NCBIfam" id="TIGR00027">
    <property type="entry name" value="mthyl_TIGR00027"/>
    <property type="match status" value="1"/>
</dbReference>
<organism evidence="7 8">
    <name type="scientific">Mycobacterium simiae</name>
    <name type="common">Mycobacterium habana</name>
    <dbReference type="NCBI Taxonomy" id="1784"/>
    <lineage>
        <taxon>Bacteria</taxon>
        <taxon>Bacillati</taxon>
        <taxon>Actinomycetota</taxon>
        <taxon>Actinomycetes</taxon>
        <taxon>Mycobacteriales</taxon>
        <taxon>Mycobacteriaceae</taxon>
        <taxon>Mycobacterium</taxon>
        <taxon>Mycobacterium simiae complex</taxon>
    </lineage>
</organism>
<evidence type="ECO:0000256" key="3">
    <source>
        <dbReference type="ARBA" id="ARBA00022603"/>
    </source>
</evidence>
<keyword evidence="3 6" id="KW-0489">Methyltransferase</keyword>
<evidence type="ECO:0000313" key="8">
    <source>
        <dbReference type="Proteomes" id="UP000193040"/>
    </source>
</evidence>